<dbReference type="AlphaFoldDB" id="A0A2P2BWU5"/>
<proteinExistence type="predicted"/>
<evidence type="ECO:0000313" key="2">
    <source>
        <dbReference type="EMBL" id="CUR54215.1"/>
    </source>
</evidence>
<dbReference type="InterPro" id="IPR029060">
    <property type="entry name" value="PIN-like_dom_sf"/>
</dbReference>
<dbReference type="EMBL" id="CZKA01000006">
    <property type="protein sequence ID" value="CUR54215.1"/>
    <property type="molecule type" value="Genomic_DNA"/>
</dbReference>
<gene>
    <name evidence="2" type="ORF">NOCA2140038</name>
</gene>
<protein>
    <recommendedName>
        <fullName evidence="1">PIN domain-containing protein</fullName>
    </recommendedName>
</protein>
<organism evidence="2">
    <name type="scientific">metagenome</name>
    <dbReference type="NCBI Taxonomy" id="256318"/>
    <lineage>
        <taxon>unclassified sequences</taxon>
        <taxon>metagenomes</taxon>
    </lineage>
</organism>
<dbReference type="Pfam" id="PF01850">
    <property type="entry name" value="PIN"/>
    <property type="match status" value="1"/>
</dbReference>
<dbReference type="InterPro" id="IPR002716">
    <property type="entry name" value="PIN_dom"/>
</dbReference>
<evidence type="ECO:0000259" key="1">
    <source>
        <dbReference type="Pfam" id="PF01850"/>
    </source>
</evidence>
<accession>A0A2P2BWU5</accession>
<dbReference type="SUPFAM" id="SSF88723">
    <property type="entry name" value="PIN domain-like"/>
    <property type="match status" value="1"/>
</dbReference>
<sequence length="166" mass="18115">MPRRKRSYFDASIYVAAFMGPDDEEYFAQSQAAILSAEQGTTEGVLSGLVMAETVGAPKIRVAASGAAVDEWQARLDRVVTYFRASTFLYVEESRRAGERAMELAVQFGLKGSDALHVAMAELSQCDEFHSLDSKHLAIGDRLGSMRVVRPYGEAQGEFPLSEPSG</sequence>
<reference evidence="2" key="1">
    <citation type="submission" date="2015-08" db="EMBL/GenBank/DDBJ databases">
        <authorList>
            <person name="Babu N.S."/>
            <person name="Beckwith C.J."/>
            <person name="Beseler K.G."/>
            <person name="Brison A."/>
            <person name="Carone J.V."/>
            <person name="Caskin T.P."/>
            <person name="Diamond M."/>
            <person name="Durham M.E."/>
            <person name="Foxe J.M."/>
            <person name="Go M."/>
            <person name="Henderson B.A."/>
            <person name="Jones I.B."/>
            <person name="McGettigan J.A."/>
            <person name="Micheletti S.J."/>
            <person name="Nasrallah M.E."/>
            <person name="Ortiz D."/>
            <person name="Piller C.R."/>
            <person name="Privatt S.R."/>
            <person name="Schneider S.L."/>
            <person name="Sharp S."/>
            <person name="Smith T.C."/>
            <person name="Stanton J.D."/>
            <person name="Ullery H.E."/>
            <person name="Wilson R.J."/>
            <person name="Serrano M.G."/>
            <person name="Buck G."/>
            <person name="Lee V."/>
            <person name="Wang Y."/>
            <person name="Carvalho R."/>
            <person name="Voegtly L."/>
            <person name="Shi R."/>
            <person name="Duckworth R."/>
            <person name="Johnson A."/>
            <person name="Loviza R."/>
            <person name="Walstead R."/>
            <person name="Shah Z."/>
            <person name="Kiflezghi M."/>
            <person name="Wade K."/>
            <person name="Ball S.L."/>
            <person name="Bradley K.W."/>
            <person name="Asai D.J."/>
            <person name="Bowman C.A."/>
            <person name="Russell D.A."/>
            <person name="Pope W.H."/>
            <person name="Jacobs-Sera D."/>
            <person name="Hendrix R.W."/>
            <person name="Hatfull G.F."/>
        </authorList>
    </citation>
    <scope>NUCLEOTIDE SEQUENCE</scope>
</reference>
<feature type="domain" description="PIN" evidence="1">
    <location>
        <begin position="8"/>
        <end position="136"/>
    </location>
</feature>
<dbReference type="Gene3D" id="3.40.50.1010">
    <property type="entry name" value="5'-nuclease"/>
    <property type="match status" value="1"/>
</dbReference>
<name>A0A2P2BWU5_9ZZZZ</name>